<dbReference type="OrthoDB" id="1492580at2"/>
<evidence type="ECO:0000313" key="1">
    <source>
        <dbReference type="EMBL" id="PEN06618.1"/>
    </source>
</evidence>
<dbReference type="RefSeq" id="WP_098062511.1">
    <property type="nucleotide sequence ID" value="NZ_PDEP01000008.1"/>
</dbReference>
<dbReference type="SUPFAM" id="SSF48150">
    <property type="entry name" value="DNA-glycosylase"/>
    <property type="match status" value="1"/>
</dbReference>
<comment type="caution">
    <text evidence="1">The sequence shown here is derived from an EMBL/GenBank/DDBJ whole genome shotgun (WGS) entry which is preliminary data.</text>
</comment>
<proteinExistence type="predicted"/>
<dbReference type="EMBL" id="PDEP01000008">
    <property type="protein sequence ID" value="PEN06618.1"/>
    <property type="molecule type" value="Genomic_DNA"/>
</dbReference>
<dbReference type="Proteomes" id="UP000221024">
    <property type="component" value="Unassembled WGS sequence"/>
</dbReference>
<reference evidence="1 2" key="1">
    <citation type="submission" date="2017-10" db="EMBL/GenBank/DDBJ databases">
        <title>Draft genome of Longimonas halophila.</title>
        <authorList>
            <person name="Goh K.M."/>
            <person name="Shamsir M.S."/>
            <person name="Lim S.W."/>
        </authorList>
    </citation>
    <scope>NUCLEOTIDE SEQUENCE [LARGE SCALE GENOMIC DNA]</scope>
    <source>
        <strain evidence="1 2">KCTC 42399</strain>
    </source>
</reference>
<dbReference type="AlphaFoldDB" id="A0A2H3NKS0"/>
<evidence type="ECO:0000313" key="2">
    <source>
        <dbReference type="Proteomes" id="UP000221024"/>
    </source>
</evidence>
<keyword evidence="2" id="KW-1185">Reference proteome</keyword>
<dbReference type="GO" id="GO:0003824">
    <property type="term" value="F:catalytic activity"/>
    <property type="evidence" value="ECO:0007669"/>
    <property type="project" value="InterPro"/>
</dbReference>
<dbReference type="GO" id="GO:0006281">
    <property type="term" value="P:DNA repair"/>
    <property type="evidence" value="ECO:0007669"/>
    <property type="project" value="InterPro"/>
</dbReference>
<name>A0A2H3NKS0_9BACT</name>
<accession>A0A2H3NKS0</accession>
<dbReference type="InterPro" id="IPR011257">
    <property type="entry name" value="DNA_glycosylase"/>
</dbReference>
<protein>
    <submittedName>
        <fullName evidence="1">Uncharacterized protein</fullName>
    </submittedName>
</protein>
<organism evidence="1 2">
    <name type="scientific">Longimonas halophila</name>
    <dbReference type="NCBI Taxonomy" id="1469170"/>
    <lineage>
        <taxon>Bacteria</taxon>
        <taxon>Pseudomonadati</taxon>
        <taxon>Rhodothermota</taxon>
        <taxon>Rhodothermia</taxon>
        <taxon>Rhodothermales</taxon>
        <taxon>Salisaetaceae</taxon>
        <taxon>Longimonas</taxon>
    </lineage>
</organism>
<gene>
    <name evidence="1" type="ORF">CRI93_09570</name>
</gene>
<sequence length="168" mass="18896">MPTIPPIDYGDLQGGLVRMMERYQDEGTLTGDADEDDAIRADANAALLGLLYDQRVRAEYAFTGPLRLKERLGHLDMATIAAMDFDEFQPIFAEKPAVHRFTNKMAENTQKVAKMIAEEYDGDAANMWNDGADINTIEKRIKKLPGFGKGKASKIKYVLHYFGQRDFS</sequence>